<evidence type="ECO:0000259" key="1">
    <source>
        <dbReference type="Pfam" id="PF03432"/>
    </source>
</evidence>
<evidence type="ECO:0000313" key="3">
    <source>
        <dbReference type="Proteomes" id="UP000326921"/>
    </source>
</evidence>
<organism evidence="2 3">
    <name type="scientific">Sphingobacterium zhuxiongii</name>
    <dbReference type="NCBI Taxonomy" id="2662364"/>
    <lineage>
        <taxon>Bacteria</taxon>
        <taxon>Pseudomonadati</taxon>
        <taxon>Bacteroidota</taxon>
        <taxon>Sphingobacteriia</taxon>
        <taxon>Sphingobacteriales</taxon>
        <taxon>Sphingobacteriaceae</taxon>
        <taxon>Sphingobacterium</taxon>
    </lineage>
</organism>
<dbReference type="Proteomes" id="UP000326921">
    <property type="component" value="Chromosome"/>
</dbReference>
<keyword evidence="3" id="KW-1185">Reference proteome</keyword>
<dbReference type="Pfam" id="PF03432">
    <property type="entry name" value="Relaxase"/>
    <property type="match status" value="1"/>
</dbReference>
<feature type="domain" description="MobA/VirD2-like nuclease" evidence="1">
    <location>
        <begin position="17"/>
        <end position="151"/>
    </location>
</feature>
<evidence type="ECO:0000313" key="2">
    <source>
        <dbReference type="EMBL" id="QGA26922.1"/>
    </source>
</evidence>
<proteinExistence type="predicted"/>
<gene>
    <name evidence="2" type="ORF">GFH32_11615</name>
</gene>
<dbReference type="EMBL" id="CP045652">
    <property type="protein sequence ID" value="QGA26922.1"/>
    <property type="molecule type" value="Genomic_DNA"/>
</dbReference>
<sequence length="427" mass="48848">MVAVIKTGSSIRRIFLYNENKVMRGVAECLAAINYPMDAQEMTAAMRLNRLLQQTALNSKVTRNSVHISLNFDPSDKDLSPERLVEIAKVYMAGIGFAAQPFLIYQHHDAAHPHIHLLSTEVRSDGSRIDMHNIGRHQSEKIRQFIELNFHLIKAEDSKLKTTHRPKSIDVTKVHYGTSQTKASIQNVLEAVLDTYNFSSLFQLNAILRQYHILADRGSENSRSYRHQGLSFRLLDDQGIPVGVPIKASSFYNNPTLVNLKRRFKRNEASRKQLKIKSIHAISQVMQGNIRSLAGLNSKLLQQGIQLLIRQNTNGDIYGLTYIDHKNRCVFNGSELGKSYSAKAILAKFMLHTEQPLRFKQLPHRNEKLVQPTLRPSEVNAFDRNYQLLLGSVTDMLNDLWYSSLPNEYLPNPWRAPKKKRKKSLRQ</sequence>
<dbReference type="InterPro" id="IPR005094">
    <property type="entry name" value="Endonuclease_MobA/VirD2"/>
</dbReference>
<dbReference type="AlphaFoldDB" id="A0A5Q0QGV3"/>
<protein>
    <submittedName>
        <fullName evidence="2">Relaxase/mobilization nuclease domain-containing protein</fullName>
    </submittedName>
</protein>
<name>A0A5Q0QGV3_9SPHI</name>
<dbReference type="RefSeq" id="WP_153511764.1">
    <property type="nucleotide sequence ID" value="NZ_CP045652.1"/>
</dbReference>
<accession>A0A5Q0QGV3</accession>
<dbReference type="KEGG" id="sphe:GFH32_11615"/>
<reference evidence="2 3" key="1">
    <citation type="submission" date="2019-10" db="EMBL/GenBank/DDBJ databases">
        <authorList>
            <person name="Dong K."/>
        </authorList>
    </citation>
    <scope>NUCLEOTIDE SEQUENCE [LARGE SCALE GENOMIC DNA]</scope>
    <source>
        <strain evidence="3">dk4302</strain>
    </source>
</reference>